<dbReference type="GO" id="GO:0007018">
    <property type="term" value="P:microtubule-based movement"/>
    <property type="evidence" value="ECO:0007669"/>
    <property type="project" value="InterPro"/>
</dbReference>
<reference evidence="1" key="2">
    <citation type="submission" date="2020-11" db="EMBL/GenBank/DDBJ databases">
        <authorList>
            <person name="McCartney M.A."/>
            <person name="Auch B."/>
            <person name="Kono T."/>
            <person name="Mallez S."/>
            <person name="Becker A."/>
            <person name="Gohl D.M."/>
            <person name="Silverstein K.A.T."/>
            <person name="Koren S."/>
            <person name="Bechman K.B."/>
            <person name="Herman A."/>
            <person name="Abrahante J.E."/>
            <person name="Garbe J."/>
        </authorList>
    </citation>
    <scope>NUCLEOTIDE SEQUENCE</scope>
    <source>
        <strain evidence="1">Duluth1</strain>
        <tissue evidence="1">Whole animal</tissue>
    </source>
</reference>
<dbReference type="InterPro" id="IPR026983">
    <property type="entry name" value="DHC"/>
</dbReference>
<dbReference type="PANTHER" id="PTHR22878:SF63">
    <property type="entry name" value="DYNEIN AXONEMAL HEAVY CHAIN 10"/>
    <property type="match status" value="1"/>
</dbReference>
<sequence>MLHRDASLLSDRLVGDVLLCTGFLSYSGPFNQEFRNKLISNWQKEMFNRRIPFTTDLNLINMLVDNATVSDQMFQLYCLSIVVEKIGLNAWG</sequence>
<evidence type="ECO:0000313" key="2">
    <source>
        <dbReference type="Proteomes" id="UP000828390"/>
    </source>
</evidence>
<dbReference type="Proteomes" id="UP000828390">
    <property type="component" value="Unassembled WGS sequence"/>
</dbReference>
<dbReference type="EMBL" id="JAIWYP010000008">
    <property type="protein sequence ID" value="KAH3783309.1"/>
    <property type="molecule type" value="Genomic_DNA"/>
</dbReference>
<dbReference type="GO" id="GO:0051959">
    <property type="term" value="F:dynein light intermediate chain binding"/>
    <property type="evidence" value="ECO:0007669"/>
    <property type="project" value="InterPro"/>
</dbReference>
<organism evidence="1 2">
    <name type="scientific">Dreissena polymorpha</name>
    <name type="common">Zebra mussel</name>
    <name type="synonym">Mytilus polymorpha</name>
    <dbReference type="NCBI Taxonomy" id="45954"/>
    <lineage>
        <taxon>Eukaryota</taxon>
        <taxon>Metazoa</taxon>
        <taxon>Spiralia</taxon>
        <taxon>Lophotrochozoa</taxon>
        <taxon>Mollusca</taxon>
        <taxon>Bivalvia</taxon>
        <taxon>Autobranchia</taxon>
        <taxon>Heteroconchia</taxon>
        <taxon>Euheterodonta</taxon>
        <taxon>Imparidentia</taxon>
        <taxon>Neoheterodontei</taxon>
        <taxon>Myida</taxon>
        <taxon>Dreissenoidea</taxon>
        <taxon>Dreissenidae</taxon>
        <taxon>Dreissena</taxon>
    </lineage>
</organism>
<dbReference type="GO" id="GO:0030286">
    <property type="term" value="C:dynein complex"/>
    <property type="evidence" value="ECO:0007669"/>
    <property type="project" value="InterPro"/>
</dbReference>
<reference evidence="1" key="1">
    <citation type="journal article" date="2019" name="bioRxiv">
        <title>The Genome of the Zebra Mussel, Dreissena polymorpha: A Resource for Invasive Species Research.</title>
        <authorList>
            <person name="McCartney M.A."/>
            <person name="Auch B."/>
            <person name="Kono T."/>
            <person name="Mallez S."/>
            <person name="Zhang Y."/>
            <person name="Obille A."/>
            <person name="Becker A."/>
            <person name="Abrahante J.E."/>
            <person name="Garbe J."/>
            <person name="Badalamenti J.P."/>
            <person name="Herman A."/>
            <person name="Mangelson H."/>
            <person name="Liachko I."/>
            <person name="Sullivan S."/>
            <person name="Sone E.D."/>
            <person name="Koren S."/>
            <person name="Silverstein K.A.T."/>
            <person name="Beckman K.B."/>
            <person name="Gohl D.M."/>
        </authorList>
    </citation>
    <scope>NUCLEOTIDE SEQUENCE</scope>
    <source>
        <strain evidence="1">Duluth1</strain>
        <tissue evidence="1">Whole animal</tissue>
    </source>
</reference>
<accession>A0A9D4EMD0</accession>
<name>A0A9D4EMD0_DREPO</name>
<dbReference type="GO" id="GO:0045505">
    <property type="term" value="F:dynein intermediate chain binding"/>
    <property type="evidence" value="ECO:0007669"/>
    <property type="project" value="InterPro"/>
</dbReference>
<dbReference type="AlphaFoldDB" id="A0A9D4EMD0"/>
<evidence type="ECO:0000313" key="1">
    <source>
        <dbReference type="EMBL" id="KAH3783309.1"/>
    </source>
</evidence>
<comment type="caution">
    <text evidence="1">The sequence shown here is derived from an EMBL/GenBank/DDBJ whole genome shotgun (WGS) entry which is preliminary data.</text>
</comment>
<proteinExistence type="predicted"/>
<dbReference type="PANTHER" id="PTHR22878">
    <property type="entry name" value="DYNEIN HEAVY CHAIN 6, AXONEMAL-LIKE-RELATED"/>
    <property type="match status" value="1"/>
</dbReference>
<gene>
    <name evidence="1" type="ORF">DPMN_161245</name>
</gene>
<protein>
    <submittedName>
        <fullName evidence="1">Uncharacterized protein</fullName>
    </submittedName>
</protein>
<keyword evidence="2" id="KW-1185">Reference proteome</keyword>
<dbReference type="Gene3D" id="1.20.920.20">
    <property type="match status" value="1"/>
</dbReference>